<dbReference type="Proteomes" id="UP000681722">
    <property type="component" value="Unassembled WGS sequence"/>
</dbReference>
<dbReference type="GO" id="GO:0005634">
    <property type="term" value="C:nucleus"/>
    <property type="evidence" value="ECO:0007669"/>
    <property type="project" value="TreeGrafter"/>
</dbReference>
<dbReference type="GO" id="GO:0106300">
    <property type="term" value="P:protein-DNA covalent cross-linking repair"/>
    <property type="evidence" value="ECO:0007669"/>
    <property type="project" value="TreeGrafter"/>
</dbReference>
<comment type="caution">
    <text evidence="1">The sequence shown here is derived from an EMBL/GenBank/DDBJ whole genome shotgun (WGS) entry which is preliminary data.</text>
</comment>
<dbReference type="PANTHER" id="PTHR15949:SF3">
    <property type="entry name" value="TESTIS-EXPRESSED PROTEIN 264"/>
    <property type="match status" value="1"/>
</dbReference>
<dbReference type="AlphaFoldDB" id="A0A815XXI0"/>
<protein>
    <submittedName>
        <fullName evidence="1">Uncharacterized protein</fullName>
    </submittedName>
</protein>
<dbReference type="PANTHER" id="PTHR15949">
    <property type="entry name" value="TESTIS-EXPRESSED PROTEIN 264"/>
    <property type="match status" value="1"/>
</dbReference>
<accession>A0A815XXI0</accession>
<dbReference type="GO" id="GO:0005789">
    <property type="term" value="C:endoplasmic reticulum membrane"/>
    <property type="evidence" value="ECO:0007669"/>
    <property type="project" value="TreeGrafter"/>
</dbReference>
<dbReference type="OrthoDB" id="2140079at2759"/>
<dbReference type="GO" id="GO:0005657">
    <property type="term" value="C:replication fork"/>
    <property type="evidence" value="ECO:0007669"/>
    <property type="project" value="TreeGrafter"/>
</dbReference>
<organism evidence="1 3">
    <name type="scientific">Didymodactylos carnosus</name>
    <dbReference type="NCBI Taxonomy" id="1234261"/>
    <lineage>
        <taxon>Eukaryota</taxon>
        <taxon>Metazoa</taxon>
        <taxon>Spiralia</taxon>
        <taxon>Gnathifera</taxon>
        <taxon>Rotifera</taxon>
        <taxon>Eurotatoria</taxon>
        <taxon>Bdelloidea</taxon>
        <taxon>Philodinida</taxon>
        <taxon>Philodinidae</taxon>
        <taxon>Didymodactylos</taxon>
    </lineage>
</organism>
<proteinExistence type="predicted"/>
<sequence length="119" mass="13779">VSSESCRFIVGAVLGKNQESADEDLMKRMIAEEYKTFQLPKSVQSVYTAFPCESVFSIYIAIHRVYRHLSSFIQTKKLQAYPFVEYYEPTLIHFYAPLSNHDAYNVPDLKLVEQTNKTD</sequence>
<gene>
    <name evidence="1" type="ORF">GPM918_LOCUS39886</name>
    <name evidence="2" type="ORF">SRO942_LOCUS40793</name>
</gene>
<dbReference type="GO" id="GO:0061709">
    <property type="term" value="P:reticulophagy"/>
    <property type="evidence" value="ECO:0007669"/>
    <property type="project" value="TreeGrafter"/>
</dbReference>
<evidence type="ECO:0000313" key="1">
    <source>
        <dbReference type="EMBL" id="CAF1562989.1"/>
    </source>
</evidence>
<evidence type="ECO:0000313" key="2">
    <source>
        <dbReference type="EMBL" id="CAF4424615.1"/>
    </source>
</evidence>
<evidence type="ECO:0000313" key="3">
    <source>
        <dbReference type="Proteomes" id="UP000663829"/>
    </source>
</evidence>
<reference evidence="1" key="1">
    <citation type="submission" date="2021-02" db="EMBL/GenBank/DDBJ databases">
        <authorList>
            <person name="Nowell W R."/>
        </authorList>
    </citation>
    <scope>NUCLEOTIDE SEQUENCE</scope>
</reference>
<name>A0A815XXI0_9BILA</name>
<dbReference type="EMBL" id="CAJNOQ010028612">
    <property type="protein sequence ID" value="CAF1562989.1"/>
    <property type="molecule type" value="Genomic_DNA"/>
</dbReference>
<dbReference type="EMBL" id="CAJOBC010094380">
    <property type="protein sequence ID" value="CAF4424615.1"/>
    <property type="molecule type" value="Genomic_DNA"/>
</dbReference>
<keyword evidence="3" id="KW-1185">Reference proteome</keyword>
<feature type="non-terminal residue" evidence="1">
    <location>
        <position position="1"/>
    </location>
</feature>
<dbReference type="Proteomes" id="UP000663829">
    <property type="component" value="Unassembled WGS sequence"/>
</dbReference>
<dbReference type="GO" id="GO:0000421">
    <property type="term" value="C:autophagosome membrane"/>
    <property type="evidence" value="ECO:0007669"/>
    <property type="project" value="TreeGrafter"/>
</dbReference>